<keyword evidence="3" id="KW-1185">Reference proteome</keyword>
<keyword evidence="1" id="KW-0732">Signal</keyword>
<dbReference type="RefSeq" id="WP_141633417.1">
    <property type="nucleotide sequence ID" value="NZ_VIGB01000003.1"/>
</dbReference>
<name>A0A540W189_9ACTN</name>
<dbReference type="OrthoDB" id="4232091at2"/>
<feature type="signal peptide" evidence="1">
    <location>
        <begin position="1"/>
        <end position="26"/>
    </location>
</feature>
<dbReference type="EMBL" id="VIGB01000003">
    <property type="protein sequence ID" value="TQF02727.1"/>
    <property type="molecule type" value="Genomic_DNA"/>
</dbReference>
<evidence type="ECO:0000256" key="1">
    <source>
        <dbReference type="SAM" id="SignalP"/>
    </source>
</evidence>
<feature type="chain" id="PRO_5021914547" description="Secreted protein" evidence="1">
    <location>
        <begin position="27"/>
        <end position="133"/>
    </location>
</feature>
<evidence type="ECO:0000313" key="2">
    <source>
        <dbReference type="EMBL" id="TQF02727.1"/>
    </source>
</evidence>
<organism evidence="2 3">
    <name type="scientific">Kitasatospora acidiphila</name>
    <dbReference type="NCBI Taxonomy" id="2567942"/>
    <lineage>
        <taxon>Bacteria</taxon>
        <taxon>Bacillati</taxon>
        <taxon>Actinomycetota</taxon>
        <taxon>Actinomycetes</taxon>
        <taxon>Kitasatosporales</taxon>
        <taxon>Streptomycetaceae</taxon>
        <taxon>Kitasatospora</taxon>
    </lineage>
</organism>
<evidence type="ECO:0000313" key="3">
    <source>
        <dbReference type="Proteomes" id="UP000319103"/>
    </source>
</evidence>
<dbReference type="AlphaFoldDB" id="A0A540W189"/>
<dbReference type="Proteomes" id="UP000319103">
    <property type="component" value="Unassembled WGS sequence"/>
</dbReference>
<proteinExistence type="predicted"/>
<evidence type="ECO:0008006" key="4">
    <source>
        <dbReference type="Google" id="ProtNLM"/>
    </source>
</evidence>
<accession>A0A540W189</accession>
<comment type="caution">
    <text evidence="2">The sequence shown here is derived from an EMBL/GenBank/DDBJ whole genome shotgun (WGS) entry which is preliminary data.</text>
</comment>
<sequence length="133" mass="13598">MNRLIRTLAVTGAAGAMALLAVPAQAATTHSATTTGTCTTVNGSNSMGTGQITICPQSDGTSHLTGWLDNPSNSIPFNPNSGCNPGWWLNEATGGGEIGAQWGGNYTSTHYTFDDTITPSAPITGATFEVFCA</sequence>
<reference evidence="2 3" key="1">
    <citation type="submission" date="2019-06" db="EMBL/GenBank/DDBJ databases">
        <title>Description of Kitasatospora acidophila sp. nov. isolated from pine grove soil, and reclassification of Streptomyces novaecaesareae to Kitasatospora novaeceasareae comb. nov.</title>
        <authorList>
            <person name="Kim M.J."/>
        </authorList>
    </citation>
    <scope>NUCLEOTIDE SEQUENCE [LARGE SCALE GENOMIC DNA]</scope>
    <source>
        <strain evidence="2 3">MMS16-CNU292</strain>
    </source>
</reference>
<gene>
    <name evidence="2" type="ORF">E6W39_11250</name>
</gene>
<protein>
    <recommendedName>
        <fullName evidence="4">Secreted protein</fullName>
    </recommendedName>
</protein>